<keyword evidence="2" id="KW-1185">Reference proteome</keyword>
<protein>
    <submittedName>
        <fullName evidence="1">Uncharacterized protein</fullName>
    </submittedName>
</protein>
<sequence>MSAEIWGPGPTAQLLREMTTVPRATTRRSPLEQEVAQLRDVLDAHDGTDSLSDLDRDWFAEAALILVDAVIARDKSALTALDGVVREVHAAVVHKRRSGPGPETARLQSCEDWSRLTANYVRSALDRVSPAAAAVQARGTAREQFLHIVAAQPGINSRTICALINNTGPVTSASRPSSKPMDEGQLSKIGAALRAEGYVFAERGARGLSWRLTPRGEDLLDHLRQPAEPPGPRRNDMLVTTRHVSDNAVIKLVREETPPMISFVRSRDIVRYRDTGQADADQPEALPLHSVIKDLTDGDHYPDAQVPPHFTVGERVYVCTAHSNIT</sequence>
<evidence type="ECO:0000313" key="2">
    <source>
        <dbReference type="Proteomes" id="UP000609879"/>
    </source>
</evidence>
<evidence type="ECO:0000313" key="1">
    <source>
        <dbReference type="EMBL" id="GID75777.1"/>
    </source>
</evidence>
<dbReference type="EMBL" id="BOMI01000084">
    <property type="protein sequence ID" value="GID75777.1"/>
    <property type="molecule type" value="Genomic_DNA"/>
</dbReference>
<gene>
    <name evidence="1" type="ORF">Ade02nite_44180</name>
</gene>
<reference evidence="1 2" key="1">
    <citation type="submission" date="2021-01" db="EMBL/GenBank/DDBJ databases">
        <title>Whole genome shotgun sequence of Actinoplanes deccanensis NBRC 13994.</title>
        <authorList>
            <person name="Komaki H."/>
            <person name="Tamura T."/>
        </authorList>
    </citation>
    <scope>NUCLEOTIDE SEQUENCE [LARGE SCALE GENOMIC DNA]</scope>
    <source>
        <strain evidence="1 2">NBRC 13994</strain>
    </source>
</reference>
<comment type="caution">
    <text evidence="1">The sequence shown here is derived from an EMBL/GenBank/DDBJ whole genome shotgun (WGS) entry which is preliminary data.</text>
</comment>
<organism evidence="1 2">
    <name type="scientific">Paractinoplanes deccanensis</name>
    <dbReference type="NCBI Taxonomy" id="113561"/>
    <lineage>
        <taxon>Bacteria</taxon>
        <taxon>Bacillati</taxon>
        <taxon>Actinomycetota</taxon>
        <taxon>Actinomycetes</taxon>
        <taxon>Micromonosporales</taxon>
        <taxon>Micromonosporaceae</taxon>
        <taxon>Paractinoplanes</taxon>
    </lineage>
</organism>
<name>A0ABQ3Y706_9ACTN</name>
<accession>A0ABQ3Y706</accession>
<dbReference type="RefSeq" id="WP_203766768.1">
    <property type="nucleotide sequence ID" value="NZ_BAAABO010000046.1"/>
</dbReference>
<dbReference type="Proteomes" id="UP000609879">
    <property type="component" value="Unassembled WGS sequence"/>
</dbReference>
<proteinExistence type="predicted"/>